<feature type="chain" id="PRO_5042849843" description="Chitin-binding type-2 domain-containing protein" evidence="1">
    <location>
        <begin position="20"/>
        <end position="150"/>
    </location>
</feature>
<gene>
    <name evidence="2" type="ORF">V1264_024081</name>
</gene>
<evidence type="ECO:0000313" key="2">
    <source>
        <dbReference type="EMBL" id="KAK7101279.1"/>
    </source>
</evidence>
<dbReference type="EMBL" id="JBAMIC010000011">
    <property type="protein sequence ID" value="KAK7101279.1"/>
    <property type="molecule type" value="Genomic_DNA"/>
</dbReference>
<dbReference type="InterPro" id="IPR036508">
    <property type="entry name" value="Chitin-bd_dom_sf"/>
</dbReference>
<sequence>MMKSYLALLLGCIVWPSCGQTNAETVNNGTCRTPGFVRTQDGACAFDPLNPAANTDLSSLAHTEGRRHKRQAVQGSCPHCSRGVWTVFPKWDDCGRYYLCIDGTNFDIGCTDNSPDTLFFNPNTMRCEATPVGSNNCLFRSYLPPHAALG</sequence>
<proteinExistence type="predicted"/>
<feature type="signal peptide" evidence="1">
    <location>
        <begin position="1"/>
        <end position="19"/>
    </location>
</feature>
<organism evidence="2 3">
    <name type="scientific">Littorina saxatilis</name>
    <dbReference type="NCBI Taxonomy" id="31220"/>
    <lineage>
        <taxon>Eukaryota</taxon>
        <taxon>Metazoa</taxon>
        <taxon>Spiralia</taxon>
        <taxon>Lophotrochozoa</taxon>
        <taxon>Mollusca</taxon>
        <taxon>Gastropoda</taxon>
        <taxon>Caenogastropoda</taxon>
        <taxon>Littorinimorpha</taxon>
        <taxon>Littorinoidea</taxon>
        <taxon>Littorinidae</taxon>
        <taxon>Littorina</taxon>
    </lineage>
</organism>
<dbReference type="Proteomes" id="UP001374579">
    <property type="component" value="Unassembled WGS sequence"/>
</dbReference>
<evidence type="ECO:0008006" key="4">
    <source>
        <dbReference type="Google" id="ProtNLM"/>
    </source>
</evidence>
<name>A0AAN9B9W4_9CAEN</name>
<evidence type="ECO:0000256" key="1">
    <source>
        <dbReference type="SAM" id="SignalP"/>
    </source>
</evidence>
<dbReference type="GO" id="GO:0008061">
    <property type="term" value="F:chitin binding"/>
    <property type="evidence" value="ECO:0007669"/>
    <property type="project" value="InterPro"/>
</dbReference>
<comment type="caution">
    <text evidence="2">The sequence shown here is derived from an EMBL/GenBank/DDBJ whole genome shotgun (WGS) entry which is preliminary data.</text>
</comment>
<reference evidence="2 3" key="1">
    <citation type="submission" date="2024-02" db="EMBL/GenBank/DDBJ databases">
        <title>Chromosome-scale genome assembly of the rough periwinkle Littorina saxatilis.</title>
        <authorList>
            <person name="De Jode A."/>
            <person name="Faria R."/>
            <person name="Formenti G."/>
            <person name="Sims Y."/>
            <person name="Smith T.P."/>
            <person name="Tracey A."/>
            <person name="Wood J.M.D."/>
            <person name="Zagrodzka Z.B."/>
            <person name="Johannesson K."/>
            <person name="Butlin R.K."/>
            <person name="Leder E.H."/>
        </authorList>
    </citation>
    <scope>NUCLEOTIDE SEQUENCE [LARGE SCALE GENOMIC DNA]</scope>
    <source>
        <strain evidence="2">Snail1</strain>
        <tissue evidence="2">Muscle</tissue>
    </source>
</reference>
<keyword evidence="3" id="KW-1185">Reference proteome</keyword>
<keyword evidence="1" id="KW-0732">Signal</keyword>
<dbReference type="AlphaFoldDB" id="A0AAN9B9W4"/>
<accession>A0AAN9B9W4</accession>
<dbReference type="SUPFAM" id="SSF57625">
    <property type="entry name" value="Invertebrate chitin-binding proteins"/>
    <property type="match status" value="1"/>
</dbReference>
<protein>
    <recommendedName>
        <fullName evidence="4">Chitin-binding type-2 domain-containing protein</fullName>
    </recommendedName>
</protein>
<evidence type="ECO:0000313" key="3">
    <source>
        <dbReference type="Proteomes" id="UP001374579"/>
    </source>
</evidence>
<dbReference type="Gene3D" id="2.170.140.10">
    <property type="entry name" value="Chitin binding domain"/>
    <property type="match status" value="1"/>
</dbReference>